<reference evidence="2 3" key="1">
    <citation type="submission" date="2015-06" db="EMBL/GenBank/DDBJ databases">
        <title>Survival trade-offs in plant roots during colonization by closely related pathogenic and mutualistic fungi.</title>
        <authorList>
            <person name="Hacquard S."/>
            <person name="Kracher B."/>
            <person name="Hiruma K."/>
            <person name="Weinman A."/>
            <person name="Muench P."/>
            <person name="Garrido Oter R."/>
            <person name="Ver Loren van Themaat E."/>
            <person name="Dallerey J.-F."/>
            <person name="Damm U."/>
            <person name="Henrissat B."/>
            <person name="Lespinet O."/>
            <person name="Thon M."/>
            <person name="Kemen E."/>
            <person name="McHardy A.C."/>
            <person name="Schulze-Lefert P."/>
            <person name="O'Connell R.J."/>
        </authorList>
    </citation>
    <scope>NUCLEOTIDE SEQUENCE [LARGE SCALE GENOMIC DNA]</scope>
    <source>
        <strain evidence="2 3">0861</strain>
    </source>
</reference>
<keyword evidence="3" id="KW-1185">Reference proteome</keyword>
<accession>A0A161VIY6</accession>
<evidence type="ECO:0000256" key="1">
    <source>
        <dbReference type="SAM" id="MobiDB-lite"/>
    </source>
</evidence>
<feature type="compositionally biased region" description="Basic and acidic residues" evidence="1">
    <location>
        <begin position="1"/>
        <end position="15"/>
    </location>
</feature>
<name>A0A161VIY6_9PEZI</name>
<feature type="compositionally biased region" description="Basic and acidic residues" evidence="1">
    <location>
        <begin position="39"/>
        <end position="60"/>
    </location>
</feature>
<dbReference type="AlphaFoldDB" id="A0A161VIY6"/>
<proteinExistence type="predicted"/>
<dbReference type="Proteomes" id="UP000076552">
    <property type="component" value="Unassembled WGS sequence"/>
</dbReference>
<dbReference type="EMBL" id="LFIV01000081">
    <property type="protein sequence ID" value="KZL70964.1"/>
    <property type="molecule type" value="Genomic_DNA"/>
</dbReference>
<sequence>LDPRRETRRERRRQDGGLSGRLSERKHQHSLGHPLYYGDQEKGRGGYDFHDGSLEEHGRQQEVQTGPQKSRRRWIRSSISRLHTHLPQVALRHKDFICLSSQQTIEKRKAQHLGRLQCRFPVTTFADTYIRQATLRLLQRSDDATLMRCVSLTHVYASMSHSYHTRESSVCRHIVTSSSVSAG</sequence>
<evidence type="ECO:0000313" key="2">
    <source>
        <dbReference type="EMBL" id="KZL70964.1"/>
    </source>
</evidence>
<comment type="caution">
    <text evidence="2">The sequence shown here is derived from an EMBL/GenBank/DDBJ whole genome shotgun (WGS) entry which is preliminary data.</text>
</comment>
<protein>
    <submittedName>
        <fullName evidence="2">Uncharacterized protein</fullName>
    </submittedName>
</protein>
<evidence type="ECO:0000313" key="3">
    <source>
        <dbReference type="Proteomes" id="UP000076552"/>
    </source>
</evidence>
<feature type="region of interest" description="Disordered" evidence="1">
    <location>
        <begin position="1"/>
        <end position="73"/>
    </location>
</feature>
<organism evidence="2 3">
    <name type="scientific">Colletotrichum tofieldiae</name>
    <dbReference type="NCBI Taxonomy" id="708197"/>
    <lineage>
        <taxon>Eukaryota</taxon>
        <taxon>Fungi</taxon>
        <taxon>Dikarya</taxon>
        <taxon>Ascomycota</taxon>
        <taxon>Pezizomycotina</taxon>
        <taxon>Sordariomycetes</taxon>
        <taxon>Hypocreomycetidae</taxon>
        <taxon>Glomerellales</taxon>
        <taxon>Glomerellaceae</taxon>
        <taxon>Colletotrichum</taxon>
        <taxon>Colletotrichum spaethianum species complex</taxon>
    </lineage>
</organism>
<feature type="non-terminal residue" evidence="2">
    <location>
        <position position="1"/>
    </location>
</feature>
<gene>
    <name evidence="2" type="ORF">CT0861_01952</name>
</gene>